<dbReference type="EMBL" id="LPWG01000012">
    <property type="protein sequence ID" value="ODR98770.1"/>
    <property type="molecule type" value="Genomic_DNA"/>
</dbReference>
<gene>
    <name evidence="2" type="ORF">AUC68_06055</name>
</gene>
<evidence type="ECO:0000256" key="1">
    <source>
        <dbReference type="SAM" id="SignalP"/>
    </source>
</evidence>
<keyword evidence="3" id="KW-1185">Reference proteome</keyword>
<comment type="caution">
    <text evidence="2">The sequence shown here is derived from an EMBL/GenBank/DDBJ whole genome shotgun (WGS) entry which is preliminary data.</text>
</comment>
<evidence type="ECO:0000313" key="2">
    <source>
        <dbReference type="EMBL" id="ODR98770.1"/>
    </source>
</evidence>
<proteinExistence type="predicted"/>
<accession>A0A1E3VZ33</accession>
<feature type="chain" id="PRO_5009138805" evidence="1">
    <location>
        <begin position="31"/>
        <end position="74"/>
    </location>
</feature>
<dbReference type="Proteomes" id="UP000094501">
    <property type="component" value="Unassembled WGS sequence"/>
</dbReference>
<evidence type="ECO:0000313" key="3">
    <source>
        <dbReference type="Proteomes" id="UP000094501"/>
    </source>
</evidence>
<feature type="signal peptide" evidence="1">
    <location>
        <begin position="1"/>
        <end position="30"/>
    </location>
</feature>
<sequence>MGGSLMNFTTHLKTGLVIAAMALVSGSAKAQMADAVQGKSARLFALRAMARTASPRRPAFRISRGRIAYTLKGL</sequence>
<dbReference type="STRING" id="1774968.AUC68_06055"/>
<organism evidence="2 3">
    <name type="scientific">Methyloceanibacter methanicus</name>
    <dbReference type="NCBI Taxonomy" id="1774968"/>
    <lineage>
        <taxon>Bacteria</taxon>
        <taxon>Pseudomonadati</taxon>
        <taxon>Pseudomonadota</taxon>
        <taxon>Alphaproteobacteria</taxon>
        <taxon>Hyphomicrobiales</taxon>
        <taxon>Hyphomicrobiaceae</taxon>
        <taxon>Methyloceanibacter</taxon>
    </lineage>
</organism>
<name>A0A1E3VZ33_9HYPH</name>
<protein>
    <submittedName>
        <fullName evidence="2">Uncharacterized protein</fullName>
    </submittedName>
</protein>
<dbReference type="AlphaFoldDB" id="A0A1E3VZ33"/>
<reference evidence="2 3" key="1">
    <citation type="journal article" date="2016" name="Environ. Microbiol.">
        <title>New Methyloceanibacter diversity from North Sea sediments includes methanotroph containing solely the soluble methane monooxygenase.</title>
        <authorList>
            <person name="Vekeman B."/>
            <person name="Kerckhof F.M."/>
            <person name="Cremers G."/>
            <person name="de Vos P."/>
            <person name="Vandamme P."/>
            <person name="Boon N."/>
            <person name="Op den Camp H.J."/>
            <person name="Heylen K."/>
        </authorList>
    </citation>
    <scope>NUCLEOTIDE SEQUENCE [LARGE SCALE GENOMIC DNA]</scope>
    <source>
        <strain evidence="2 3">R-67174</strain>
    </source>
</reference>
<keyword evidence="1" id="KW-0732">Signal</keyword>